<dbReference type="EMBL" id="LIHL02000015">
    <property type="protein sequence ID" value="KAF5444700.1"/>
    <property type="molecule type" value="Genomic_DNA"/>
</dbReference>
<dbReference type="InterPro" id="IPR026961">
    <property type="entry name" value="PGG_dom"/>
</dbReference>
<dbReference type="PANTHER" id="PTHR24177:SF292">
    <property type="entry name" value="ANKYRIN REPEAT FAMILY PROTEIN-RELATED"/>
    <property type="match status" value="1"/>
</dbReference>
<evidence type="ECO:0000256" key="1">
    <source>
        <dbReference type="SAM" id="Phobius"/>
    </source>
</evidence>
<reference evidence="3" key="1">
    <citation type="submission" date="2015-10" db="EMBL/GenBank/DDBJ databases">
        <authorList>
            <person name="Martinez-Garcia P.J."/>
            <person name="Crepeau M.W."/>
            <person name="Puiu D."/>
            <person name="Gonzalez-Ibeas D."/>
            <person name="Whalen J."/>
            <person name="Stevens K."/>
            <person name="Paul R."/>
            <person name="Butterfield T."/>
            <person name="Britton M."/>
            <person name="Reagan R."/>
            <person name="Chakraborty S."/>
            <person name="Walawage S.L."/>
            <person name="Vasquez-Gross H.A."/>
            <person name="Cardeno C."/>
            <person name="Famula R."/>
            <person name="Pratt K."/>
            <person name="Kuruganti S."/>
            <person name="Aradhya M.K."/>
            <person name="Leslie C.A."/>
            <person name="Dandekar A.M."/>
            <person name="Salzberg S.L."/>
            <person name="Wegrzyn J.L."/>
            <person name="Langley C.H."/>
            <person name="Neale D.B."/>
        </authorList>
    </citation>
    <scope>NUCLEOTIDE SEQUENCE</scope>
    <source>
        <tissue evidence="3">Leaves</tissue>
    </source>
</reference>
<comment type="caution">
    <text evidence="3">The sequence shown here is derived from an EMBL/GenBank/DDBJ whole genome shotgun (WGS) entry which is preliminary data.</text>
</comment>
<reference evidence="3" key="2">
    <citation type="submission" date="2020-03" db="EMBL/GenBank/DDBJ databases">
        <title>Walnut 2.0.</title>
        <authorList>
            <person name="Marrano A."/>
            <person name="Britton M."/>
            <person name="Zimin A.V."/>
            <person name="Zaini P.A."/>
            <person name="Workman R."/>
            <person name="Puiu D."/>
            <person name="Bianco L."/>
            <person name="Allen B.J."/>
            <person name="Troggio M."/>
            <person name="Leslie C.A."/>
            <person name="Timp W."/>
            <person name="Dendekar A."/>
            <person name="Salzberg S.L."/>
            <person name="Neale D.B."/>
        </authorList>
    </citation>
    <scope>NUCLEOTIDE SEQUENCE</scope>
    <source>
        <tissue evidence="3">Leaves</tissue>
    </source>
</reference>
<dbReference type="Pfam" id="PF13962">
    <property type="entry name" value="PGG"/>
    <property type="match status" value="1"/>
</dbReference>
<feature type="domain" description="PGG" evidence="2">
    <location>
        <begin position="327"/>
        <end position="358"/>
    </location>
</feature>
<feature type="transmembrane region" description="Helical" evidence="1">
    <location>
        <begin position="338"/>
        <end position="360"/>
    </location>
</feature>
<dbReference type="InterPro" id="IPR002110">
    <property type="entry name" value="Ankyrin_rpt"/>
</dbReference>
<proteinExistence type="predicted"/>
<evidence type="ECO:0000313" key="4">
    <source>
        <dbReference type="Proteomes" id="UP000619265"/>
    </source>
</evidence>
<dbReference type="SMART" id="SM00248">
    <property type="entry name" value="ANK"/>
    <property type="match status" value="4"/>
</dbReference>
<protein>
    <recommendedName>
        <fullName evidence="2">PGG domain-containing protein</fullName>
    </recommendedName>
</protein>
<dbReference type="SUPFAM" id="SSF48403">
    <property type="entry name" value="Ankyrin repeat"/>
    <property type="match status" value="1"/>
</dbReference>
<name>A0A833X7F9_JUGRE</name>
<dbReference type="Gramene" id="Jr15_02620_p1">
    <property type="protein sequence ID" value="cds.Jr15_02620_p1"/>
    <property type="gene ID" value="Jr15_02620"/>
</dbReference>
<organism evidence="3 4">
    <name type="scientific">Juglans regia</name>
    <name type="common">English walnut</name>
    <dbReference type="NCBI Taxonomy" id="51240"/>
    <lineage>
        <taxon>Eukaryota</taxon>
        <taxon>Viridiplantae</taxon>
        <taxon>Streptophyta</taxon>
        <taxon>Embryophyta</taxon>
        <taxon>Tracheophyta</taxon>
        <taxon>Spermatophyta</taxon>
        <taxon>Magnoliopsida</taxon>
        <taxon>eudicotyledons</taxon>
        <taxon>Gunneridae</taxon>
        <taxon>Pentapetalae</taxon>
        <taxon>rosids</taxon>
        <taxon>fabids</taxon>
        <taxon>Fagales</taxon>
        <taxon>Juglandaceae</taxon>
        <taxon>Juglans</taxon>
    </lineage>
</organism>
<dbReference type="Proteomes" id="UP000619265">
    <property type="component" value="Unassembled WGS sequence"/>
</dbReference>
<keyword evidence="1" id="KW-0812">Transmembrane</keyword>
<keyword evidence="1" id="KW-0472">Membrane</keyword>
<gene>
    <name evidence="3" type="ORF">F2P56_033813</name>
</gene>
<evidence type="ECO:0000259" key="2">
    <source>
        <dbReference type="Pfam" id="PF13962"/>
    </source>
</evidence>
<sequence length="368" mass="42086">MTVEELELKTNNCTALYFAAQTEIVTIAEELVKRHKDLPSIFPENCIQLLPLYAAIRTGNRDMVSYLYSVTPVKDLAYMDRFELFNAAISNDLFDTAHKILDTLKTASLKEEILWFLLKVLARKPSEIGNKSQPSVWERCLNSCFRGRFCNKAMMKASAHQLVYRLWKVVVDGDNFSSTLVDGHHIELLVEAAKVGNVEFLLILIRSCHDLIRLRDQKHGTLFHIAIKHRQERVFNLIYEIGVAKVNLATYHAEGANNMLHLAGQLPSSDRLNIVSGAALQMQRELLWFQEIEKIVRKSFVNERNENGETPKDIFVNTHEELRKNGEKWMRNTANSCMLMAALIVTVVFPAAFTIPLATIKKQAFLYF</sequence>
<dbReference type="Gene3D" id="1.25.40.20">
    <property type="entry name" value="Ankyrin repeat-containing domain"/>
    <property type="match status" value="2"/>
</dbReference>
<evidence type="ECO:0000313" key="3">
    <source>
        <dbReference type="EMBL" id="KAF5444700.1"/>
    </source>
</evidence>
<dbReference type="AlphaFoldDB" id="A0A833X7F9"/>
<keyword evidence="1" id="KW-1133">Transmembrane helix</keyword>
<accession>A0A833X7F9</accession>
<dbReference type="PANTHER" id="PTHR24177">
    <property type="entry name" value="CASKIN"/>
    <property type="match status" value="1"/>
</dbReference>
<dbReference type="InterPro" id="IPR036770">
    <property type="entry name" value="Ankyrin_rpt-contain_sf"/>
</dbReference>